<evidence type="ECO:0000256" key="6">
    <source>
        <dbReference type="ARBA" id="ARBA00035292"/>
    </source>
</evidence>
<dbReference type="Pfam" id="PF03948">
    <property type="entry name" value="Ribosomal_L9_C"/>
    <property type="match status" value="1"/>
</dbReference>
<dbReference type="NCBIfam" id="TIGR00158">
    <property type="entry name" value="L9"/>
    <property type="match status" value="1"/>
</dbReference>
<dbReference type="GO" id="GO:0005840">
    <property type="term" value="C:ribosome"/>
    <property type="evidence" value="ECO:0007669"/>
    <property type="project" value="UniProtKB-KW"/>
</dbReference>
<dbReference type="SUPFAM" id="SSF55658">
    <property type="entry name" value="L9 N-domain-like"/>
    <property type="match status" value="1"/>
</dbReference>
<dbReference type="EMBL" id="OJIN01000223">
    <property type="protein sequence ID" value="SPD75949.1"/>
    <property type="molecule type" value="Genomic_DNA"/>
</dbReference>
<dbReference type="Gene3D" id="3.10.430.100">
    <property type="entry name" value="Ribosomal protein L9, C-terminal domain"/>
    <property type="match status" value="1"/>
</dbReference>
<evidence type="ECO:0000259" key="9">
    <source>
        <dbReference type="PROSITE" id="PS00651"/>
    </source>
</evidence>
<evidence type="ECO:0000256" key="5">
    <source>
        <dbReference type="ARBA" id="ARBA00023274"/>
    </source>
</evidence>
<keyword evidence="8" id="KW-0175">Coiled coil</keyword>
<dbReference type="PANTHER" id="PTHR21368">
    <property type="entry name" value="50S RIBOSOMAL PROTEIN L9"/>
    <property type="match status" value="1"/>
</dbReference>
<keyword evidence="4 7" id="KW-0689">Ribosomal protein</keyword>
<dbReference type="InterPro" id="IPR000244">
    <property type="entry name" value="Ribosomal_bL9"/>
</dbReference>
<evidence type="ECO:0000256" key="4">
    <source>
        <dbReference type="ARBA" id="ARBA00022980"/>
    </source>
</evidence>
<name>A0A445N2L4_9BACT</name>
<comment type="similarity">
    <text evidence="1 7">Belongs to the bacterial ribosomal protein bL9 family.</text>
</comment>
<proteinExistence type="inferred from homology"/>
<organism evidence="10">
    <name type="scientific">uncultured Desulfobacterium sp</name>
    <dbReference type="NCBI Taxonomy" id="201089"/>
    <lineage>
        <taxon>Bacteria</taxon>
        <taxon>Pseudomonadati</taxon>
        <taxon>Thermodesulfobacteriota</taxon>
        <taxon>Desulfobacteria</taxon>
        <taxon>Desulfobacterales</taxon>
        <taxon>Desulfobacteriaceae</taxon>
        <taxon>Desulfobacterium</taxon>
        <taxon>environmental samples</taxon>
    </lineage>
</organism>
<dbReference type="AlphaFoldDB" id="A0A445N2L4"/>
<evidence type="ECO:0000256" key="7">
    <source>
        <dbReference type="HAMAP-Rule" id="MF_00503"/>
    </source>
</evidence>
<reference evidence="10" key="1">
    <citation type="submission" date="2018-01" db="EMBL/GenBank/DDBJ databases">
        <authorList>
            <person name="Regsiter A."/>
            <person name="William W."/>
        </authorList>
    </citation>
    <scope>NUCLEOTIDE SEQUENCE</scope>
    <source>
        <strain evidence="10">TRIP AH-1</strain>
    </source>
</reference>
<dbReference type="InterPro" id="IPR020594">
    <property type="entry name" value="Ribosomal_bL9_bac/chp"/>
</dbReference>
<dbReference type="InterPro" id="IPR009027">
    <property type="entry name" value="Ribosomal_bL9/RNase_H1_N"/>
</dbReference>
<evidence type="ECO:0000256" key="1">
    <source>
        <dbReference type="ARBA" id="ARBA00010605"/>
    </source>
</evidence>
<dbReference type="InterPro" id="IPR020070">
    <property type="entry name" value="Ribosomal_bL9_N"/>
</dbReference>
<feature type="coiled-coil region" evidence="8">
    <location>
        <begin position="37"/>
        <end position="64"/>
    </location>
</feature>
<keyword evidence="5 7" id="KW-0687">Ribonucleoprotein</keyword>
<evidence type="ECO:0000256" key="3">
    <source>
        <dbReference type="ARBA" id="ARBA00022884"/>
    </source>
</evidence>
<dbReference type="InterPro" id="IPR020069">
    <property type="entry name" value="Ribosomal_bL9_C"/>
</dbReference>
<dbReference type="SUPFAM" id="SSF55653">
    <property type="entry name" value="Ribosomal protein L9 C-domain"/>
    <property type="match status" value="1"/>
</dbReference>
<evidence type="ECO:0000313" key="10">
    <source>
        <dbReference type="EMBL" id="SPD75949.1"/>
    </source>
</evidence>
<dbReference type="GO" id="GO:1990904">
    <property type="term" value="C:ribonucleoprotein complex"/>
    <property type="evidence" value="ECO:0007669"/>
    <property type="project" value="UniProtKB-KW"/>
</dbReference>
<dbReference type="InterPro" id="IPR036935">
    <property type="entry name" value="Ribosomal_bL9_N_sf"/>
</dbReference>
<accession>A0A445N2L4</accession>
<dbReference type="HAMAP" id="MF_00503">
    <property type="entry name" value="Ribosomal_bL9"/>
    <property type="match status" value="1"/>
</dbReference>
<comment type="function">
    <text evidence="7">Binds to the 23S rRNA.</text>
</comment>
<dbReference type="Gene3D" id="3.40.5.10">
    <property type="entry name" value="Ribosomal protein L9, N-terminal domain"/>
    <property type="match status" value="1"/>
</dbReference>
<dbReference type="GO" id="GO:0003735">
    <property type="term" value="F:structural constituent of ribosome"/>
    <property type="evidence" value="ECO:0007669"/>
    <property type="project" value="InterPro"/>
</dbReference>
<gene>
    <name evidence="7 10" type="primary">rplI</name>
    <name evidence="10" type="ORF">PITCH_A780079</name>
</gene>
<evidence type="ECO:0000256" key="2">
    <source>
        <dbReference type="ARBA" id="ARBA00022730"/>
    </source>
</evidence>
<evidence type="ECO:0000256" key="8">
    <source>
        <dbReference type="SAM" id="Coils"/>
    </source>
</evidence>
<dbReference type="PROSITE" id="PS00651">
    <property type="entry name" value="RIBOSOMAL_L9"/>
    <property type="match status" value="1"/>
</dbReference>
<feature type="domain" description="Ribosomal protein L9" evidence="9">
    <location>
        <begin position="13"/>
        <end position="40"/>
    </location>
</feature>
<dbReference type="Pfam" id="PF01281">
    <property type="entry name" value="Ribosomal_L9_N"/>
    <property type="match status" value="1"/>
</dbReference>
<protein>
    <recommendedName>
        <fullName evidence="6 7">Large ribosomal subunit protein bL9</fullName>
    </recommendedName>
</protein>
<dbReference type="GO" id="GO:0019843">
    <property type="term" value="F:rRNA binding"/>
    <property type="evidence" value="ECO:0007669"/>
    <property type="project" value="UniProtKB-UniRule"/>
</dbReference>
<sequence length="150" mass="16933">MEVILRSDLDDRGLEGDIIKVKRGYARNYLIPKGIALEATAQNIKSLEQQRNKIELRKVKAMEAAIKVQEQLEGMEITFAQRAGEEGKLYGSITSMDIASYLESKDIVIDRKKIMIEKPIKELGEFKATIRIYPKVNAGIKIIVLPDKEG</sequence>
<dbReference type="GO" id="GO:0006412">
    <property type="term" value="P:translation"/>
    <property type="evidence" value="ECO:0007669"/>
    <property type="project" value="UniProtKB-UniRule"/>
</dbReference>
<keyword evidence="2 7" id="KW-0699">rRNA-binding</keyword>
<keyword evidence="3 7" id="KW-0694">RNA-binding</keyword>
<dbReference type="InterPro" id="IPR036791">
    <property type="entry name" value="Ribosomal_bL9_C_sf"/>
</dbReference>